<keyword evidence="3 5" id="KW-1133">Transmembrane helix</keyword>
<dbReference type="PANTHER" id="PTHR35814:SF1">
    <property type="entry name" value="GLUTATHIONE S-TRANSFERASE-RELATED"/>
    <property type="match status" value="1"/>
</dbReference>
<dbReference type="AlphaFoldDB" id="A0A328AS61"/>
<dbReference type="InterPro" id="IPR001129">
    <property type="entry name" value="Membr-assoc_MAPEG"/>
</dbReference>
<protein>
    <submittedName>
        <fullName evidence="6">Glutathione S-transferase</fullName>
    </submittedName>
</protein>
<dbReference type="Pfam" id="PF01124">
    <property type="entry name" value="MAPEG"/>
    <property type="match status" value="1"/>
</dbReference>
<evidence type="ECO:0000256" key="2">
    <source>
        <dbReference type="ARBA" id="ARBA00022692"/>
    </source>
</evidence>
<keyword evidence="2 5" id="KW-0812">Transmembrane</keyword>
<dbReference type="GO" id="GO:0016740">
    <property type="term" value="F:transferase activity"/>
    <property type="evidence" value="ECO:0007669"/>
    <property type="project" value="UniProtKB-KW"/>
</dbReference>
<name>A0A328AS61_9CAUL</name>
<dbReference type="GO" id="GO:0016020">
    <property type="term" value="C:membrane"/>
    <property type="evidence" value="ECO:0007669"/>
    <property type="project" value="UniProtKB-SubCell"/>
</dbReference>
<organism evidence="6 7">
    <name type="scientific">Phenylobacterium deserti</name>
    <dbReference type="NCBI Taxonomy" id="1914756"/>
    <lineage>
        <taxon>Bacteria</taxon>
        <taxon>Pseudomonadati</taxon>
        <taxon>Pseudomonadota</taxon>
        <taxon>Alphaproteobacteria</taxon>
        <taxon>Caulobacterales</taxon>
        <taxon>Caulobacteraceae</taxon>
        <taxon>Phenylobacterium</taxon>
    </lineage>
</organism>
<proteinExistence type="predicted"/>
<dbReference type="Gene3D" id="1.20.120.550">
    <property type="entry name" value="Membrane associated eicosanoid/glutathione metabolism-like domain"/>
    <property type="match status" value="1"/>
</dbReference>
<reference evidence="7" key="1">
    <citation type="submission" date="2018-05" db="EMBL/GenBank/DDBJ databases">
        <authorList>
            <person name="Li X."/>
        </authorList>
    </citation>
    <scope>NUCLEOTIDE SEQUENCE [LARGE SCALE GENOMIC DNA]</scope>
    <source>
        <strain evidence="7">YIM 73061</strain>
    </source>
</reference>
<feature type="transmembrane region" description="Helical" evidence="5">
    <location>
        <begin position="6"/>
        <end position="29"/>
    </location>
</feature>
<accession>A0A328AS61</accession>
<evidence type="ECO:0000313" key="7">
    <source>
        <dbReference type="Proteomes" id="UP000249725"/>
    </source>
</evidence>
<keyword evidence="7" id="KW-1185">Reference proteome</keyword>
<keyword evidence="4 5" id="KW-0472">Membrane</keyword>
<evidence type="ECO:0000256" key="3">
    <source>
        <dbReference type="ARBA" id="ARBA00022989"/>
    </source>
</evidence>
<evidence type="ECO:0000256" key="4">
    <source>
        <dbReference type="ARBA" id="ARBA00023136"/>
    </source>
</evidence>
<evidence type="ECO:0000256" key="1">
    <source>
        <dbReference type="ARBA" id="ARBA00004370"/>
    </source>
</evidence>
<dbReference type="OrthoDB" id="7630838at2"/>
<evidence type="ECO:0000256" key="5">
    <source>
        <dbReference type="SAM" id="Phobius"/>
    </source>
</evidence>
<comment type="caution">
    <text evidence="6">The sequence shown here is derived from an EMBL/GenBank/DDBJ whole genome shotgun (WGS) entry which is preliminary data.</text>
</comment>
<sequence>METLPAAHAAALWAGLNLVLLLTLSVLVVRQRRQHRVALGDGGVPQLAQAIRAFGNASEYIPAALAGFAILTLAGAPPLVVHASGLLLFAGRVAHAVGLTRSSGASIGRAGGLLFTWLGYIVAAVALLFYAIP</sequence>
<dbReference type="Proteomes" id="UP000249725">
    <property type="component" value="Unassembled WGS sequence"/>
</dbReference>
<feature type="transmembrane region" description="Helical" evidence="5">
    <location>
        <begin position="50"/>
        <end position="73"/>
    </location>
</feature>
<dbReference type="SUPFAM" id="SSF161084">
    <property type="entry name" value="MAPEG domain-like"/>
    <property type="match status" value="1"/>
</dbReference>
<dbReference type="InterPro" id="IPR023352">
    <property type="entry name" value="MAPEG-like_dom_sf"/>
</dbReference>
<keyword evidence="6" id="KW-0808">Transferase</keyword>
<comment type="subcellular location">
    <subcellularLocation>
        <location evidence="1">Membrane</location>
    </subcellularLocation>
</comment>
<feature type="transmembrane region" description="Helical" evidence="5">
    <location>
        <begin position="112"/>
        <end position="132"/>
    </location>
</feature>
<dbReference type="RefSeq" id="WP_111514342.1">
    <property type="nucleotide sequence ID" value="NZ_QFYR01000001.1"/>
</dbReference>
<dbReference type="PANTHER" id="PTHR35814">
    <property type="match status" value="1"/>
</dbReference>
<evidence type="ECO:0000313" key="6">
    <source>
        <dbReference type="EMBL" id="RAK57892.1"/>
    </source>
</evidence>
<gene>
    <name evidence="6" type="ORF">DJ018_08285</name>
</gene>
<dbReference type="EMBL" id="QFYR01000001">
    <property type="protein sequence ID" value="RAK57892.1"/>
    <property type="molecule type" value="Genomic_DNA"/>
</dbReference>